<feature type="transmembrane region" description="Helical" evidence="6">
    <location>
        <begin position="118"/>
        <end position="137"/>
    </location>
</feature>
<keyword evidence="5 6" id="KW-0472">Membrane</keyword>
<dbReference type="Gene3D" id="1.20.1250.20">
    <property type="entry name" value="MFS general substrate transporter like domains"/>
    <property type="match status" value="2"/>
</dbReference>
<dbReference type="RefSeq" id="WP_082602719.1">
    <property type="nucleotide sequence ID" value="NZ_AZEB01000003.1"/>
</dbReference>
<evidence type="ECO:0000256" key="3">
    <source>
        <dbReference type="ARBA" id="ARBA00022692"/>
    </source>
</evidence>
<feature type="transmembrane region" description="Helical" evidence="6">
    <location>
        <begin position="305"/>
        <end position="325"/>
    </location>
</feature>
<dbReference type="EMBL" id="AZEB01000003">
    <property type="protein sequence ID" value="KRL22846.1"/>
    <property type="molecule type" value="Genomic_DNA"/>
</dbReference>
<feature type="transmembrane region" description="Helical" evidence="6">
    <location>
        <begin position="176"/>
        <end position="199"/>
    </location>
</feature>
<feature type="transmembrane region" description="Helical" evidence="6">
    <location>
        <begin position="41"/>
        <end position="61"/>
    </location>
</feature>
<gene>
    <name evidence="8" type="ORF">FC98_GL001595</name>
</gene>
<feature type="transmembrane region" description="Helical" evidence="6">
    <location>
        <begin position="332"/>
        <end position="349"/>
    </location>
</feature>
<dbReference type="SUPFAM" id="SSF103473">
    <property type="entry name" value="MFS general substrate transporter"/>
    <property type="match status" value="1"/>
</dbReference>
<organism evidence="8 9">
    <name type="scientific">Lentilactobacillus kisonensis DSM 19906 = JCM 15041</name>
    <dbReference type="NCBI Taxonomy" id="1423766"/>
    <lineage>
        <taxon>Bacteria</taxon>
        <taxon>Bacillati</taxon>
        <taxon>Bacillota</taxon>
        <taxon>Bacilli</taxon>
        <taxon>Lactobacillales</taxon>
        <taxon>Lactobacillaceae</taxon>
        <taxon>Lentilactobacillus</taxon>
    </lineage>
</organism>
<evidence type="ECO:0000313" key="8">
    <source>
        <dbReference type="EMBL" id="KRL22846.1"/>
    </source>
</evidence>
<evidence type="ECO:0000313" key="9">
    <source>
        <dbReference type="Proteomes" id="UP000051439"/>
    </source>
</evidence>
<dbReference type="AlphaFoldDB" id="A0A0R1NR66"/>
<evidence type="ECO:0000259" key="7">
    <source>
        <dbReference type="PROSITE" id="PS50850"/>
    </source>
</evidence>
<comment type="subcellular location">
    <subcellularLocation>
        <location evidence="1">Cell membrane</location>
        <topology evidence="1">Multi-pass membrane protein</topology>
    </subcellularLocation>
</comment>
<evidence type="ECO:0000256" key="4">
    <source>
        <dbReference type="ARBA" id="ARBA00022989"/>
    </source>
</evidence>
<keyword evidence="2" id="KW-0813">Transport</keyword>
<feature type="transmembrane region" description="Helical" evidence="6">
    <location>
        <begin position="205"/>
        <end position="225"/>
    </location>
</feature>
<accession>A0A0R1NR66</accession>
<keyword evidence="9" id="KW-1185">Reference proteome</keyword>
<dbReference type="InterPro" id="IPR036259">
    <property type="entry name" value="MFS_trans_sf"/>
</dbReference>
<dbReference type="Proteomes" id="UP000051439">
    <property type="component" value="Unassembled WGS sequence"/>
</dbReference>
<sequence>MLKHHKLFESATDLAGPAPDSAVNPDTLSPETGKPFSKLTVFRFLAAFVVFAVLNSAAFTINGGNLLPQHLKDVGMGNPTAAYGVITSATSLVSLFAGYIWGTMSDKTRSRFGKRTPWIFWGSLVAGVGLYLLGSFQTTLNLTLAYCFNTLGQNAIQTPMYAFLADRVPKNVRGTLSAGLGATSIGLPIGQFISSYFLGRSYQNVGFIVGGVLIALSGLLALVIIPREPSSKNAREEQDKTIKDVLVTLLPPKLAGAHDFYKSCVGRFLIMTSYTMVMQYLLYILENYIGQSTIEAAKSMNRLSMFTLIVSLVGLVISGPMSDYIKRRKVPVVTGGILMIIGTFIPLFIRSTAGVIGYAIFAGLGYGIYLAVDGALNMDVIPEQAKIDKNTGKYIGFSNLTNTLGLTAAPMATSLIVTMTGSYGLAFIGSIAATIVGIIFILTIKHVK</sequence>
<evidence type="ECO:0000256" key="6">
    <source>
        <dbReference type="SAM" id="Phobius"/>
    </source>
</evidence>
<dbReference type="GO" id="GO:0005886">
    <property type="term" value="C:plasma membrane"/>
    <property type="evidence" value="ECO:0007669"/>
    <property type="project" value="UniProtKB-SubCell"/>
</dbReference>
<keyword evidence="4 6" id="KW-1133">Transmembrane helix</keyword>
<keyword evidence="3 6" id="KW-0812">Transmembrane</keyword>
<feature type="transmembrane region" description="Helical" evidence="6">
    <location>
        <begin position="268"/>
        <end position="285"/>
    </location>
</feature>
<dbReference type="InterPro" id="IPR020846">
    <property type="entry name" value="MFS_dom"/>
</dbReference>
<feature type="transmembrane region" description="Helical" evidence="6">
    <location>
        <begin position="355"/>
        <end position="376"/>
    </location>
</feature>
<evidence type="ECO:0000256" key="5">
    <source>
        <dbReference type="ARBA" id="ARBA00023136"/>
    </source>
</evidence>
<dbReference type="Pfam" id="PF07690">
    <property type="entry name" value="MFS_1"/>
    <property type="match status" value="1"/>
</dbReference>
<dbReference type="PANTHER" id="PTHR23528">
    <property type="match status" value="1"/>
</dbReference>
<proteinExistence type="predicted"/>
<name>A0A0R1NR66_9LACO</name>
<dbReference type="InterPro" id="IPR011701">
    <property type="entry name" value="MFS"/>
</dbReference>
<feature type="domain" description="Major facilitator superfamily (MFS) profile" evidence="7">
    <location>
        <begin position="41"/>
        <end position="448"/>
    </location>
</feature>
<feature type="transmembrane region" description="Helical" evidence="6">
    <location>
        <begin position="423"/>
        <end position="444"/>
    </location>
</feature>
<reference evidence="8 9" key="1">
    <citation type="journal article" date="2015" name="Genome Announc.">
        <title>Expanding the biotechnology potential of lactobacilli through comparative genomics of 213 strains and associated genera.</title>
        <authorList>
            <person name="Sun Z."/>
            <person name="Harris H.M."/>
            <person name="McCann A."/>
            <person name="Guo C."/>
            <person name="Argimon S."/>
            <person name="Zhang W."/>
            <person name="Yang X."/>
            <person name="Jeffery I.B."/>
            <person name="Cooney J.C."/>
            <person name="Kagawa T.F."/>
            <person name="Liu W."/>
            <person name="Song Y."/>
            <person name="Salvetti E."/>
            <person name="Wrobel A."/>
            <person name="Rasinkangas P."/>
            <person name="Parkhill J."/>
            <person name="Rea M.C."/>
            <person name="O'Sullivan O."/>
            <person name="Ritari J."/>
            <person name="Douillard F.P."/>
            <person name="Paul Ross R."/>
            <person name="Yang R."/>
            <person name="Briner A.E."/>
            <person name="Felis G.E."/>
            <person name="de Vos W.M."/>
            <person name="Barrangou R."/>
            <person name="Klaenhammer T.R."/>
            <person name="Caufield P.W."/>
            <person name="Cui Y."/>
            <person name="Zhang H."/>
            <person name="O'Toole P.W."/>
        </authorList>
    </citation>
    <scope>NUCLEOTIDE SEQUENCE [LARGE SCALE GENOMIC DNA]</scope>
    <source>
        <strain evidence="8 9">DSM 19906</strain>
    </source>
</reference>
<feature type="transmembrane region" description="Helical" evidence="6">
    <location>
        <begin position="81"/>
        <end position="102"/>
    </location>
</feature>
<dbReference type="PATRIC" id="fig|1423766.4.peg.1652"/>
<comment type="caution">
    <text evidence="8">The sequence shown here is derived from an EMBL/GenBank/DDBJ whole genome shotgun (WGS) entry which is preliminary data.</text>
</comment>
<protein>
    <submittedName>
        <fullName evidence="8">Transporter, major facilitator family protein</fullName>
    </submittedName>
</protein>
<dbReference type="PROSITE" id="PS50850">
    <property type="entry name" value="MFS"/>
    <property type="match status" value="1"/>
</dbReference>
<evidence type="ECO:0000256" key="2">
    <source>
        <dbReference type="ARBA" id="ARBA00022448"/>
    </source>
</evidence>
<dbReference type="GO" id="GO:0022857">
    <property type="term" value="F:transmembrane transporter activity"/>
    <property type="evidence" value="ECO:0007669"/>
    <property type="project" value="InterPro"/>
</dbReference>
<dbReference type="PANTHER" id="PTHR23528:SF1">
    <property type="entry name" value="MAJOR FACILITATOR SUPERFAMILY (MFS) PROFILE DOMAIN-CONTAINING PROTEIN"/>
    <property type="match status" value="1"/>
</dbReference>
<evidence type="ECO:0000256" key="1">
    <source>
        <dbReference type="ARBA" id="ARBA00004651"/>
    </source>
</evidence>